<evidence type="ECO:0000256" key="7">
    <source>
        <dbReference type="ARBA" id="ARBA00022840"/>
    </source>
</evidence>
<dbReference type="SUPFAM" id="SSF55781">
    <property type="entry name" value="GAF domain-like"/>
    <property type="match status" value="1"/>
</dbReference>
<dbReference type="InterPro" id="IPR050640">
    <property type="entry name" value="Bact_2-comp_sensor_kinase"/>
</dbReference>
<comment type="caution">
    <text evidence="15">The sequence shown here is derived from an EMBL/GenBank/DDBJ whole genome shotgun (WGS) entry which is preliminary data.</text>
</comment>
<dbReference type="GO" id="GO:0000155">
    <property type="term" value="F:phosphorelay sensor kinase activity"/>
    <property type="evidence" value="ECO:0007669"/>
    <property type="project" value="InterPro"/>
</dbReference>
<keyword evidence="5" id="KW-0547">Nucleotide-binding</keyword>
<feature type="transmembrane region" description="Helical" evidence="11">
    <location>
        <begin position="181"/>
        <end position="200"/>
    </location>
</feature>
<keyword evidence="6" id="KW-0418">Kinase</keyword>
<feature type="transmembrane region" description="Helical" evidence="11">
    <location>
        <begin position="41"/>
        <end position="61"/>
    </location>
</feature>
<dbReference type="GO" id="GO:0005886">
    <property type="term" value="C:plasma membrane"/>
    <property type="evidence" value="ECO:0007669"/>
    <property type="project" value="UniProtKB-SubCell"/>
</dbReference>
<keyword evidence="7" id="KW-0067">ATP-binding</keyword>
<comment type="subcellular location">
    <subcellularLocation>
        <location evidence="1">Cell membrane</location>
        <topology evidence="1">Multi-pass membrane protein</topology>
    </subcellularLocation>
</comment>
<evidence type="ECO:0000256" key="10">
    <source>
        <dbReference type="ARBA" id="ARBA00023136"/>
    </source>
</evidence>
<reference evidence="15 16" key="1">
    <citation type="submission" date="2014-12" db="EMBL/GenBank/DDBJ databases">
        <title>Comparative genomics of the lactic acid bacteria isolated from the honey bee gut.</title>
        <authorList>
            <person name="Ellegaard K.M."/>
            <person name="Tamarit D."/>
            <person name="Javelind E."/>
            <person name="Olofsson T."/>
            <person name="Andersson S.G."/>
            <person name="Vasquez A."/>
        </authorList>
    </citation>
    <scope>NUCLEOTIDE SEQUENCE [LARGE SCALE GENOMIC DNA]</scope>
    <source>
        <strain evidence="15 16">Hon2</strain>
    </source>
</reference>
<dbReference type="Pfam" id="PF02518">
    <property type="entry name" value="HATPase_c"/>
    <property type="match status" value="1"/>
</dbReference>
<feature type="transmembrane region" description="Helical" evidence="11">
    <location>
        <begin position="151"/>
        <end position="175"/>
    </location>
</feature>
<evidence type="ECO:0000256" key="3">
    <source>
        <dbReference type="ARBA" id="ARBA00022679"/>
    </source>
</evidence>
<dbReference type="InterPro" id="IPR036890">
    <property type="entry name" value="HATPase_C_sf"/>
</dbReference>
<evidence type="ECO:0000259" key="14">
    <source>
        <dbReference type="Pfam" id="PF07694"/>
    </source>
</evidence>
<dbReference type="Gene3D" id="3.30.565.10">
    <property type="entry name" value="Histidine kinase-like ATPase, C-terminal domain"/>
    <property type="match status" value="1"/>
</dbReference>
<evidence type="ECO:0000256" key="11">
    <source>
        <dbReference type="SAM" id="Phobius"/>
    </source>
</evidence>
<feature type="transmembrane region" description="Helical" evidence="11">
    <location>
        <begin position="95"/>
        <end position="116"/>
    </location>
</feature>
<evidence type="ECO:0000256" key="1">
    <source>
        <dbReference type="ARBA" id="ARBA00004651"/>
    </source>
</evidence>
<evidence type="ECO:0000313" key="15">
    <source>
        <dbReference type="EMBL" id="KJY51495.1"/>
    </source>
</evidence>
<dbReference type="InterPro" id="IPR011620">
    <property type="entry name" value="Sig_transdc_His_kinase_LytS_TM"/>
</dbReference>
<dbReference type="PANTHER" id="PTHR34220">
    <property type="entry name" value="SENSOR HISTIDINE KINASE YPDA"/>
    <property type="match status" value="1"/>
</dbReference>
<dbReference type="Proteomes" id="UP000033695">
    <property type="component" value="Unassembled WGS sequence"/>
</dbReference>
<evidence type="ECO:0000256" key="4">
    <source>
        <dbReference type="ARBA" id="ARBA00022692"/>
    </source>
</evidence>
<feature type="transmembrane region" description="Helical" evidence="11">
    <location>
        <begin position="122"/>
        <end position="139"/>
    </location>
</feature>
<protein>
    <submittedName>
        <fullName evidence="15">Sensor protein lytS</fullName>
    </submittedName>
</protein>
<dbReference type="GO" id="GO:0071555">
    <property type="term" value="P:cell wall organization"/>
    <property type="evidence" value="ECO:0007669"/>
    <property type="project" value="InterPro"/>
</dbReference>
<evidence type="ECO:0000256" key="2">
    <source>
        <dbReference type="ARBA" id="ARBA00022475"/>
    </source>
</evidence>
<evidence type="ECO:0000259" key="12">
    <source>
        <dbReference type="Pfam" id="PF02518"/>
    </source>
</evidence>
<keyword evidence="3" id="KW-0808">Transferase</keyword>
<evidence type="ECO:0000256" key="6">
    <source>
        <dbReference type="ARBA" id="ARBA00022777"/>
    </source>
</evidence>
<accession>A0A0F4KYL1</accession>
<keyword evidence="2" id="KW-1003">Cell membrane</keyword>
<dbReference type="OrthoDB" id="9776552at2"/>
<keyword evidence="10 11" id="KW-0472">Membrane</keyword>
<dbReference type="Pfam" id="PF06580">
    <property type="entry name" value="His_kinase"/>
    <property type="match status" value="1"/>
</dbReference>
<feature type="transmembrane region" description="Helical" evidence="11">
    <location>
        <begin position="12"/>
        <end position="32"/>
    </location>
</feature>
<dbReference type="InterPro" id="IPR010559">
    <property type="entry name" value="Sig_transdc_His_kin_internal"/>
</dbReference>
<organism evidence="15 16">
    <name type="scientific">Bombilactobacillus mellis</name>
    <dbReference type="NCBI Taxonomy" id="1218508"/>
    <lineage>
        <taxon>Bacteria</taxon>
        <taxon>Bacillati</taxon>
        <taxon>Bacillota</taxon>
        <taxon>Bacilli</taxon>
        <taxon>Lactobacillales</taxon>
        <taxon>Lactobacillaceae</taxon>
        <taxon>Bombilactobacillus</taxon>
    </lineage>
</organism>
<dbReference type="PANTHER" id="PTHR34220:SF7">
    <property type="entry name" value="SENSOR HISTIDINE KINASE YPDA"/>
    <property type="match status" value="1"/>
</dbReference>
<feature type="domain" description="Signal transduction histidine kinase 5TM receptor LytS transmembrane region" evidence="14">
    <location>
        <begin position="26"/>
        <end position="202"/>
    </location>
</feature>
<keyword evidence="8 11" id="KW-1133">Transmembrane helix</keyword>
<dbReference type="SUPFAM" id="SSF55874">
    <property type="entry name" value="ATPase domain of HSP90 chaperone/DNA topoisomerase II/histidine kinase"/>
    <property type="match status" value="1"/>
</dbReference>
<gene>
    <name evidence="15" type="ORF">JG29_00120</name>
</gene>
<evidence type="ECO:0000256" key="8">
    <source>
        <dbReference type="ARBA" id="ARBA00022989"/>
    </source>
</evidence>
<keyword evidence="16" id="KW-1185">Reference proteome</keyword>
<dbReference type="InterPro" id="IPR003594">
    <property type="entry name" value="HATPase_dom"/>
</dbReference>
<evidence type="ECO:0000313" key="16">
    <source>
        <dbReference type="Proteomes" id="UP000033695"/>
    </source>
</evidence>
<keyword evidence="9" id="KW-0902">Two-component regulatory system</keyword>
<dbReference type="Pfam" id="PF07694">
    <property type="entry name" value="5TM-5TMR_LYT"/>
    <property type="match status" value="1"/>
</dbReference>
<keyword evidence="4 11" id="KW-0812">Transmembrane</keyword>
<feature type="domain" description="Histidine kinase/HSP90-like ATPase" evidence="12">
    <location>
        <begin position="471"/>
        <end position="571"/>
    </location>
</feature>
<feature type="domain" description="Signal transduction histidine kinase internal region" evidence="13">
    <location>
        <begin position="373"/>
        <end position="452"/>
    </location>
</feature>
<name>A0A0F4KYL1_9LACO</name>
<dbReference type="AlphaFoldDB" id="A0A0F4KYL1"/>
<dbReference type="STRING" id="1218508.JG29_00120"/>
<dbReference type="GO" id="GO:0005524">
    <property type="term" value="F:ATP binding"/>
    <property type="evidence" value="ECO:0007669"/>
    <property type="project" value="UniProtKB-KW"/>
</dbReference>
<sequence>MFNLLILLAERLGFIMILAFLLVNTSFFRNLIKKRTHKSQFWLVVIFSIFVIISNLTGVEITNSKEVIMPIIITKLSQSYSIANTRTLVITTASLTGGAGVGMLVGLIGGLHRFIFSNFSDSFYIISSVLIGFLVGKIGDRVRGKQLYPDIFWVGILGLAAELIQMTFIGIFRGFDLVKLIIIPMGLLNTVGSCLFIEILKTYMSNERQLRAVQTKDVLELTNKTLPYFRKGLDLNSAKHVCEIIKKYTNFDAVGITDKVNVLAHVGAGADHHIATEPVLTDLSKTVILTGKKRLAYSKGEIGCPHANCPLAAAIVVPLQVNQQTIGALKVYFTDPEKLTVVEKNLVDGLGTIFSGQLAIGIAEEQSSLIKEAEIRALQGQISPHFFFNALNTIAALMRVDVEKARMAVMQLSVFFRSSLKNGQEKEVSLKNEKEHVDAYMNLENLRFPDRFHLEYQIEVSPQVLIPAFCLQIFVENAVHHAFKGQKGGKKIFLTIKAYNHDYFQISVQDKGMGIKQQILSQLLKKPIKQTNGTGTALYNLNRRLIGLYGSISQIKINSSHQGTSFTVLIPWQFEKEELSS</sequence>
<dbReference type="PATRIC" id="fig|1218508.4.peg.12"/>
<dbReference type="EMBL" id="JXBZ01000001">
    <property type="protein sequence ID" value="KJY51495.1"/>
    <property type="molecule type" value="Genomic_DNA"/>
</dbReference>
<evidence type="ECO:0000256" key="5">
    <source>
        <dbReference type="ARBA" id="ARBA00022741"/>
    </source>
</evidence>
<proteinExistence type="predicted"/>
<evidence type="ECO:0000256" key="9">
    <source>
        <dbReference type="ARBA" id="ARBA00023012"/>
    </source>
</evidence>
<dbReference type="HOGENOM" id="CLU_020473_3_3_9"/>
<evidence type="ECO:0000259" key="13">
    <source>
        <dbReference type="Pfam" id="PF06580"/>
    </source>
</evidence>